<dbReference type="Pfam" id="PF03130">
    <property type="entry name" value="HEAT_PBS"/>
    <property type="match status" value="1"/>
</dbReference>
<organism evidence="1 2">
    <name type="scientific">Natronorubrum halalkaliphilum</name>
    <dbReference type="NCBI Taxonomy" id="2691917"/>
    <lineage>
        <taxon>Archaea</taxon>
        <taxon>Methanobacteriati</taxon>
        <taxon>Methanobacteriota</taxon>
        <taxon>Stenosarchaea group</taxon>
        <taxon>Halobacteria</taxon>
        <taxon>Halobacteriales</taxon>
        <taxon>Natrialbaceae</taxon>
        <taxon>Natronorubrum</taxon>
    </lineage>
</organism>
<dbReference type="PANTHER" id="PTHR12697">
    <property type="entry name" value="PBS LYASE HEAT-LIKE PROTEIN"/>
    <property type="match status" value="1"/>
</dbReference>
<protein>
    <submittedName>
        <fullName evidence="1">HEAT repeat domain-containing protein</fullName>
    </submittedName>
</protein>
<proteinExistence type="predicted"/>
<dbReference type="SMART" id="SM00567">
    <property type="entry name" value="EZ_HEAT"/>
    <property type="match status" value="8"/>
</dbReference>
<dbReference type="InterPro" id="IPR011989">
    <property type="entry name" value="ARM-like"/>
</dbReference>
<dbReference type="AlphaFoldDB" id="A0A6B0VJU5"/>
<evidence type="ECO:0000313" key="2">
    <source>
        <dbReference type="Proteomes" id="UP000434101"/>
    </source>
</evidence>
<dbReference type="EMBL" id="WUYX01000024">
    <property type="protein sequence ID" value="MXV61810.1"/>
    <property type="molecule type" value="Genomic_DNA"/>
</dbReference>
<gene>
    <name evidence="1" type="ORF">GS429_06965</name>
</gene>
<dbReference type="RefSeq" id="WP_160064015.1">
    <property type="nucleotide sequence ID" value="NZ_WUYX01000024.1"/>
</dbReference>
<keyword evidence="2" id="KW-1185">Reference proteome</keyword>
<comment type="caution">
    <text evidence="1">The sequence shown here is derived from an EMBL/GenBank/DDBJ whole genome shotgun (WGS) entry which is preliminary data.</text>
</comment>
<evidence type="ECO:0000313" key="1">
    <source>
        <dbReference type="EMBL" id="MXV61810.1"/>
    </source>
</evidence>
<dbReference type="PANTHER" id="PTHR12697:SF5">
    <property type="entry name" value="DEOXYHYPUSINE HYDROXYLASE"/>
    <property type="match status" value="1"/>
</dbReference>
<reference evidence="1 2" key="1">
    <citation type="submission" date="2020-01" db="EMBL/GenBank/DDBJ databases">
        <title>Natronorubrum sp. JWXQ-INN 674 isolated from Inner Mongolia Autonomous Region of China.</title>
        <authorList>
            <person name="Xue Q."/>
        </authorList>
    </citation>
    <scope>NUCLEOTIDE SEQUENCE [LARGE SCALE GENOMIC DNA]</scope>
    <source>
        <strain evidence="1 2">JWXQ-INN-674</strain>
    </source>
</reference>
<dbReference type="InterPro" id="IPR004155">
    <property type="entry name" value="PBS_lyase_HEAT"/>
</dbReference>
<name>A0A6B0VJU5_9EURY</name>
<dbReference type="OrthoDB" id="142930at2157"/>
<dbReference type="GO" id="GO:0016491">
    <property type="term" value="F:oxidoreductase activity"/>
    <property type="evidence" value="ECO:0007669"/>
    <property type="project" value="TreeGrafter"/>
</dbReference>
<dbReference type="InterPro" id="IPR016024">
    <property type="entry name" value="ARM-type_fold"/>
</dbReference>
<dbReference type="SUPFAM" id="SSF48371">
    <property type="entry name" value="ARM repeat"/>
    <property type="match status" value="1"/>
</dbReference>
<dbReference type="Gene3D" id="1.25.10.10">
    <property type="entry name" value="Leucine-rich Repeat Variant"/>
    <property type="match status" value="3"/>
</dbReference>
<dbReference type="Pfam" id="PF13646">
    <property type="entry name" value="HEAT_2"/>
    <property type="match status" value="2"/>
</dbReference>
<dbReference type="Proteomes" id="UP000434101">
    <property type="component" value="Unassembled WGS sequence"/>
</dbReference>
<sequence length="421" mass="46049">MTLFNLERNAEFEQLISHLERSSNPDIRARAAEILGSLESKADDNRYSRAEVIDALVEASQDDESDDVRAAAIDALDQYGQEALEQFIGEISGQELEGIAEWKKAKVLARGLSADEPELRMAAATGLGRIGEDNVLNALVERLTDPDPRVRKRVARALGRIESPESVPALSQLLHEDKYDVRIEIAYALADIGTQNALKELVDVADADDETVRRIAVDALGRLGSIEAVEILAGALNDDAETVRRTAMFSLVQLLSEAPANASHQIREKIVEELEAAEESAAVHQPLIEILDRSTETAQRRNAAWLLGRIATEDHEAEAQEALIETLGDDDEMTSKFAATSLAVLDGDGLEGRLLELVRDDYRDEEMRVKALFVLGKVGGDTSRKRLSKFVERTDSDRLRKRGFSALSKLGGVGAVSGDLA</sequence>
<accession>A0A6B0VJU5</accession>